<comment type="caution">
    <text evidence="1">The sequence shown here is derived from an EMBL/GenBank/DDBJ whole genome shotgun (WGS) entry which is preliminary data.</text>
</comment>
<protein>
    <submittedName>
        <fullName evidence="1">Uncharacterized protein</fullName>
    </submittedName>
</protein>
<organism evidence="1 2">
    <name type="scientific">Calidifontibacter indicus</name>
    <dbReference type="NCBI Taxonomy" id="419650"/>
    <lineage>
        <taxon>Bacteria</taxon>
        <taxon>Bacillati</taxon>
        <taxon>Actinomycetota</taxon>
        <taxon>Actinomycetes</taxon>
        <taxon>Micrococcales</taxon>
        <taxon>Dermacoccaceae</taxon>
        <taxon>Calidifontibacter</taxon>
    </lineage>
</organism>
<keyword evidence="2" id="KW-1185">Reference proteome</keyword>
<sequence length="216" mass="22902">MKLLKATPESEHRGKRPAQLVSNPFIRAEVEMESEALQPFAEPDPLILGDRVVEPGPRAPLHANQSAAPLTTGPLQVWGLHGGAGASTLTTLLSEAGCDVVDAGRWDPSTAIEGPCVVVATTRGAGLAAVKAFAHAWHTGQLPAATVLGVVLVDDAPQQPKAMKKAAPGASGVLPRLWRIPWSEDLRMATSPSPDLPLSWRTRLSIKSIHRTYTSL</sequence>
<accession>A0A3D9U5H3</accession>
<dbReference type="Proteomes" id="UP000256253">
    <property type="component" value="Unassembled WGS sequence"/>
</dbReference>
<name>A0A3D9U5H3_9MICO</name>
<dbReference type="EMBL" id="QTUA01000002">
    <property type="protein sequence ID" value="REF24649.1"/>
    <property type="molecule type" value="Genomic_DNA"/>
</dbReference>
<gene>
    <name evidence="1" type="ORF">DFJ65_3436</name>
</gene>
<proteinExistence type="predicted"/>
<evidence type="ECO:0000313" key="2">
    <source>
        <dbReference type="Proteomes" id="UP000256253"/>
    </source>
</evidence>
<reference evidence="1 2" key="1">
    <citation type="submission" date="2018-08" db="EMBL/GenBank/DDBJ databases">
        <title>Sequencing the genomes of 1000 actinobacteria strains.</title>
        <authorList>
            <person name="Klenk H.-P."/>
        </authorList>
    </citation>
    <scope>NUCLEOTIDE SEQUENCE [LARGE SCALE GENOMIC DNA]</scope>
    <source>
        <strain evidence="1 2">DSM 22967</strain>
    </source>
</reference>
<dbReference type="InterPro" id="IPR046609">
    <property type="entry name" value="DUF6668"/>
</dbReference>
<dbReference type="Pfam" id="PF20373">
    <property type="entry name" value="DUF6668"/>
    <property type="match status" value="1"/>
</dbReference>
<evidence type="ECO:0000313" key="1">
    <source>
        <dbReference type="EMBL" id="REF24649.1"/>
    </source>
</evidence>
<dbReference type="AlphaFoldDB" id="A0A3D9U5H3"/>